<dbReference type="Gene3D" id="2.60.120.650">
    <property type="entry name" value="Cupin"/>
    <property type="match status" value="1"/>
</dbReference>
<reference evidence="2 3" key="1">
    <citation type="journal article" date="2008" name="Nature">
        <title>The Phaeodactylum genome reveals the evolutionary history of diatom genomes.</title>
        <authorList>
            <person name="Bowler C."/>
            <person name="Allen A.E."/>
            <person name="Badger J.H."/>
            <person name="Grimwood J."/>
            <person name="Jabbari K."/>
            <person name="Kuo A."/>
            <person name="Maheswari U."/>
            <person name="Martens C."/>
            <person name="Maumus F."/>
            <person name="Otillar R.P."/>
            <person name="Rayko E."/>
            <person name="Salamov A."/>
            <person name="Vandepoele K."/>
            <person name="Beszteri B."/>
            <person name="Gruber A."/>
            <person name="Heijde M."/>
            <person name="Katinka M."/>
            <person name="Mock T."/>
            <person name="Valentin K."/>
            <person name="Verret F."/>
            <person name="Berges J.A."/>
            <person name="Brownlee C."/>
            <person name="Cadoret J.P."/>
            <person name="Chiovitti A."/>
            <person name="Choi C.J."/>
            <person name="Coesel S."/>
            <person name="De Martino A."/>
            <person name="Detter J.C."/>
            <person name="Durkin C."/>
            <person name="Falciatore A."/>
            <person name="Fournet J."/>
            <person name="Haruta M."/>
            <person name="Huysman M.J."/>
            <person name="Jenkins B.D."/>
            <person name="Jiroutova K."/>
            <person name="Jorgensen R.E."/>
            <person name="Joubert Y."/>
            <person name="Kaplan A."/>
            <person name="Kroger N."/>
            <person name="Kroth P.G."/>
            <person name="La Roche J."/>
            <person name="Lindquist E."/>
            <person name="Lommer M."/>
            <person name="Martin-Jezequel V."/>
            <person name="Lopez P.J."/>
            <person name="Lucas S."/>
            <person name="Mangogna M."/>
            <person name="McGinnis K."/>
            <person name="Medlin L.K."/>
            <person name="Montsant A."/>
            <person name="Oudot-Le Secq M.P."/>
            <person name="Napoli C."/>
            <person name="Obornik M."/>
            <person name="Parker M.S."/>
            <person name="Petit J.L."/>
            <person name="Porcel B.M."/>
            <person name="Poulsen N."/>
            <person name="Robison M."/>
            <person name="Rychlewski L."/>
            <person name="Rynearson T.A."/>
            <person name="Schmutz J."/>
            <person name="Shapiro H."/>
            <person name="Siaut M."/>
            <person name="Stanley M."/>
            <person name="Sussman M.R."/>
            <person name="Taylor A.R."/>
            <person name="Vardi A."/>
            <person name="von Dassow P."/>
            <person name="Vyverman W."/>
            <person name="Willis A."/>
            <person name="Wyrwicz L.S."/>
            <person name="Rokhsar D.S."/>
            <person name="Weissenbach J."/>
            <person name="Armbrust E.V."/>
            <person name="Green B.R."/>
            <person name="Van de Peer Y."/>
            <person name="Grigoriev I.V."/>
        </authorList>
    </citation>
    <scope>NUCLEOTIDE SEQUENCE [LARGE SCALE GENOMIC DNA]</scope>
    <source>
        <strain evidence="2 3">CCAP 1055/1</strain>
    </source>
</reference>
<reference evidence="3" key="2">
    <citation type="submission" date="2008-08" db="EMBL/GenBank/DDBJ databases">
        <authorList>
            <consortium name="Diatom Consortium"/>
            <person name="Grigoriev I."/>
            <person name="Grimwood J."/>
            <person name="Kuo A."/>
            <person name="Otillar R.P."/>
            <person name="Salamov A."/>
            <person name="Detter J.C."/>
            <person name="Lindquist E."/>
            <person name="Shapiro H."/>
            <person name="Lucas S."/>
            <person name="Glavina del Rio T."/>
            <person name="Pitluck S."/>
            <person name="Rokhsar D."/>
            <person name="Bowler C."/>
        </authorList>
    </citation>
    <scope>GENOME REANNOTATION</scope>
    <source>
        <strain evidence="3">CCAP 1055/1</strain>
    </source>
</reference>
<evidence type="ECO:0000313" key="2">
    <source>
        <dbReference type="EMBL" id="ACI65782.1"/>
    </source>
</evidence>
<organism evidence="2 3">
    <name type="scientific">Phaeodactylum tricornutum (strain CCAP 1055/1)</name>
    <dbReference type="NCBI Taxonomy" id="556484"/>
    <lineage>
        <taxon>Eukaryota</taxon>
        <taxon>Sar</taxon>
        <taxon>Stramenopiles</taxon>
        <taxon>Ochrophyta</taxon>
        <taxon>Bacillariophyta</taxon>
        <taxon>Bacillariophyceae</taxon>
        <taxon>Bacillariophycidae</taxon>
        <taxon>Naviculales</taxon>
        <taxon>Phaeodactylaceae</taxon>
        <taxon>Phaeodactylum</taxon>
    </lineage>
</organism>
<name>B5Y4L3_PHATC</name>
<keyword evidence="3" id="KW-1185">Reference proteome</keyword>
<dbReference type="SMART" id="SM00558">
    <property type="entry name" value="JmjC"/>
    <property type="match status" value="1"/>
</dbReference>
<dbReference type="InParanoid" id="B5Y4L3"/>
<proteinExistence type="predicted"/>
<feature type="domain" description="JmjC" evidence="1">
    <location>
        <begin position="130"/>
        <end position="313"/>
    </location>
</feature>
<dbReference type="Proteomes" id="UP000000759">
    <property type="component" value="Chromosome 3"/>
</dbReference>
<dbReference type="SUPFAM" id="SSF51197">
    <property type="entry name" value="Clavaminate synthase-like"/>
    <property type="match status" value="1"/>
</dbReference>
<dbReference type="PROSITE" id="PS51184">
    <property type="entry name" value="JMJC"/>
    <property type="match status" value="1"/>
</dbReference>
<dbReference type="Pfam" id="PF08007">
    <property type="entry name" value="JmjC_2"/>
    <property type="match status" value="1"/>
</dbReference>
<dbReference type="RefSeq" id="XP_002186312.1">
    <property type="nucleotide sequence ID" value="XM_002186276.1"/>
</dbReference>
<evidence type="ECO:0000259" key="1">
    <source>
        <dbReference type="PROSITE" id="PS51184"/>
    </source>
</evidence>
<evidence type="ECO:0000313" key="3">
    <source>
        <dbReference type="Proteomes" id="UP000000759"/>
    </source>
</evidence>
<gene>
    <name evidence="2" type="ORF">PHATR_43870</name>
</gene>
<dbReference type="OrthoDB" id="47172at2759"/>
<dbReference type="HOGENOM" id="CLU_496524_0_0_1"/>
<dbReference type="EMBL" id="CP001142">
    <property type="protein sequence ID" value="ACI65782.1"/>
    <property type="molecule type" value="Genomic_DNA"/>
</dbReference>
<sequence>MAPRLKKARIASTPLHGNDSSEAVVHVKQTAIRPILQSYPDLLHDLLDPMTNDEFLNRNFRKSAVHVTVTQEKDREQRIAKLRARLFDLDSESILQHTASDTVFVWLRNTTTGLIQSIAVADLETALALHRAGHATYCRAPPSLERLLVGALLENTGLGCGQYDPTGSSLTSLGRGEVEVFQGTAGHVPSWHTDFQENFTVQLSGVKRWRLQKGSVTHPLRGCTPHYRSPSSVEPQLKAARMIDKNFQFAHPKKDVNAVGEVEEVVLRPGDVLYFPAGMWHQVVTEEPGVSLNISLMATNYAALTCQALQHVLLQKSSWRECVTRSVSTSNGSQSISVIEHLKSLLQALPDIVREFEAGGGAQSILPPCLHYSKFTKLMDKENRIEADNGSMEEESDDSSATLEELPVLEPPFEIPAEHSLTRKAFIKRLETHTLRKNPLAVLARYDEITRFYNQTDHTEFSSHVRREEDDSDENQIPDDQVYVLNVNFAGNEGQESLIRVLIRNTDEFLCSLYGNVSNRVEIDDGALESKNVRNVLDCLIYYGYLVWV</sequence>
<dbReference type="GeneID" id="7204332"/>
<dbReference type="AlphaFoldDB" id="B5Y4L3"/>
<dbReference type="PaxDb" id="2850-Phatr43870"/>
<accession>B5Y4L3</accession>
<dbReference type="KEGG" id="pti:PHATR_43870"/>
<dbReference type="eggNOG" id="ENOG502RZRQ">
    <property type="taxonomic scope" value="Eukaryota"/>
</dbReference>
<protein>
    <recommendedName>
        <fullName evidence="1">JmjC domain-containing protein</fullName>
    </recommendedName>
</protein>
<dbReference type="PANTHER" id="PTHR12461:SF105">
    <property type="entry name" value="HYPOXIA-INDUCIBLE FACTOR 1-ALPHA INHIBITOR"/>
    <property type="match status" value="1"/>
</dbReference>
<dbReference type="PANTHER" id="PTHR12461">
    <property type="entry name" value="HYPOXIA-INDUCIBLE FACTOR 1 ALPHA INHIBITOR-RELATED"/>
    <property type="match status" value="1"/>
</dbReference>
<dbReference type="InterPro" id="IPR003347">
    <property type="entry name" value="JmjC_dom"/>
</dbReference>